<gene>
    <name evidence="2" type="ORF">SETIT_5G264400v2</name>
</gene>
<dbReference type="AlphaFoldDB" id="A0A368R926"/>
<sequence>MRGFPARRARSRLGRRLQGNHSRRRPAVVQACSQPFWNRALGAFRAAPPHSAGSSCLRPPAAPTNFSAGLRQRWLAAQVWFAVWCYRLQAQIIHLRQELLDRTCFKPRKLCSFILGVAQ</sequence>
<reference evidence="2" key="2">
    <citation type="submission" date="2015-07" db="EMBL/GenBank/DDBJ databases">
        <authorList>
            <person name="Noorani M."/>
        </authorList>
    </citation>
    <scope>NUCLEOTIDE SEQUENCE</scope>
    <source>
        <strain evidence="2">Yugu1</strain>
    </source>
</reference>
<proteinExistence type="predicted"/>
<feature type="compositionally biased region" description="Basic residues" evidence="1">
    <location>
        <begin position="1"/>
        <end position="15"/>
    </location>
</feature>
<accession>A0A368R926</accession>
<protein>
    <submittedName>
        <fullName evidence="2">Uncharacterized protein</fullName>
    </submittedName>
</protein>
<organism evidence="2">
    <name type="scientific">Setaria italica</name>
    <name type="common">Foxtail millet</name>
    <name type="synonym">Panicum italicum</name>
    <dbReference type="NCBI Taxonomy" id="4555"/>
    <lineage>
        <taxon>Eukaryota</taxon>
        <taxon>Viridiplantae</taxon>
        <taxon>Streptophyta</taxon>
        <taxon>Embryophyta</taxon>
        <taxon>Tracheophyta</taxon>
        <taxon>Spermatophyta</taxon>
        <taxon>Magnoliopsida</taxon>
        <taxon>Liliopsida</taxon>
        <taxon>Poales</taxon>
        <taxon>Poaceae</taxon>
        <taxon>PACMAD clade</taxon>
        <taxon>Panicoideae</taxon>
        <taxon>Panicodae</taxon>
        <taxon>Paniceae</taxon>
        <taxon>Cenchrinae</taxon>
        <taxon>Setaria</taxon>
    </lineage>
</organism>
<evidence type="ECO:0000313" key="2">
    <source>
        <dbReference type="EMBL" id="RCV26669.1"/>
    </source>
</evidence>
<evidence type="ECO:0000256" key="1">
    <source>
        <dbReference type="SAM" id="MobiDB-lite"/>
    </source>
</evidence>
<dbReference type="EMBL" id="CM003532">
    <property type="protein sequence ID" value="RCV26669.1"/>
    <property type="molecule type" value="Genomic_DNA"/>
</dbReference>
<name>A0A368R926_SETIT</name>
<feature type="region of interest" description="Disordered" evidence="1">
    <location>
        <begin position="1"/>
        <end position="24"/>
    </location>
</feature>
<reference evidence="2" key="1">
    <citation type="journal article" date="2012" name="Nat. Biotechnol.">
        <title>Reference genome sequence of the model plant Setaria.</title>
        <authorList>
            <person name="Bennetzen J.L."/>
            <person name="Schmutz J."/>
            <person name="Wang H."/>
            <person name="Percifield R."/>
            <person name="Hawkins J."/>
            <person name="Pontaroli A.C."/>
            <person name="Estep M."/>
            <person name="Feng L."/>
            <person name="Vaughn J.N."/>
            <person name="Grimwood J."/>
            <person name="Jenkins J."/>
            <person name="Barry K."/>
            <person name="Lindquist E."/>
            <person name="Hellsten U."/>
            <person name="Deshpande S."/>
            <person name="Wang X."/>
            <person name="Wu X."/>
            <person name="Mitros T."/>
            <person name="Triplett J."/>
            <person name="Yang X."/>
            <person name="Ye C.Y."/>
            <person name="Mauro-Herrera M."/>
            <person name="Wang L."/>
            <person name="Li P."/>
            <person name="Sharma M."/>
            <person name="Sharma R."/>
            <person name="Ronald P.C."/>
            <person name="Panaud O."/>
            <person name="Kellogg E.A."/>
            <person name="Brutnell T.P."/>
            <person name="Doust A.N."/>
            <person name="Tuskan G.A."/>
            <person name="Rokhsar D."/>
            <person name="Devos K.M."/>
        </authorList>
    </citation>
    <scope>NUCLEOTIDE SEQUENCE [LARGE SCALE GENOMIC DNA]</scope>
    <source>
        <strain evidence="2">Yugu1</strain>
    </source>
</reference>